<reference evidence="1 2" key="1">
    <citation type="journal article" date="2022" name="Int. J. Syst. Evol. Microbiol.">
        <title>Prevotella herbatica sp. nov., a plant polysaccharide-decomposing anaerobic bacterium isolated from a methanogenic reactor.</title>
        <authorList>
            <person name="Uek A."/>
            <person name="Tonouchi A."/>
            <person name="Kaku N."/>
            <person name="Ueki K."/>
        </authorList>
    </citation>
    <scope>NUCLEOTIDE SEQUENCE [LARGE SCALE GENOMIC DNA]</scope>
    <source>
        <strain evidence="1 2">WR041</strain>
    </source>
</reference>
<dbReference type="EMBL" id="AP024484">
    <property type="protein sequence ID" value="BCS86599.1"/>
    <property type="molecule type" value="Genomic_DNA"/>
</dbReference>
<evidence type="ECO:0008006" key="3">
    <source>
        <dbReference type="Google" id="ProtNLM"/>
    </source>
</evidence>
<keyword evidence="2" id="KW-1185">Reference proteome</keyword>
<evidence type="ECO:0000313" key="1">
    <source>
        <dbReference type="EMBL" id="BCS86599.1"/>
    </source>
</evidence>
<gene>
    <name evidence="1" type="ORF">prwr041_24920</name>
</gene>
<evidence type="ECO:0000313" key="2">
    <source>
        <dbReference type="Proteomes" id="UP001319045"/>
    </source>
</evidence>
<protein>
    <recommendedName>
        <fullName evidence="3">Transposase</fullName>
    </recommendedName>
</protein>
<organism evidence="1 2">
    <name type="scientific">Prevotella herbatica</name>
    <dbReference type="NCBI Taxonomy" id="2801997"/>
    <lineage>
        <taxon>Bacteria</taxon>
        <taxon>Pseudomonadati</taxon>
        <taxon>Bacteroidota</taxon>
        <taxon>Bacteroidia</taxon>
        <taxon>Bacteroidales</taxon>
        <taxon>Prevotellaceae</taxon>
        <taxon>Prevotella</taxon>
    </lineage>
</organism>
<dbReference type="Proteomes" id="UP001319045">
    <property type="component" value="Chromosome"/>
</dbReference>
<sequence>MIQNASGGRRYKTQRRAYFNVFTYRLHFVAEYNGKLLNEDELLNRGFKDGGSIQNPSY</sequence>
<proteinExistence type="predicted"/>
<accession>A0ABN6EN78</accession>
<name>A0ABN6EN78_9BACT</name>